<proteinExistence type="predicted"/>
<dbReference type="InterPro" id="IPR015402">
    <property type="entry name" value="DUF1980"/>
</dbReference>
<evidence type="ECO:0000259" key="3">
    <source>
        <dbReference type="Pfam" id="PF21537"/>
    </source>
</evidence>
<dbReference type="Pfam" id="PF09323">
    <property type="entry name" value="DUF1980"/>
    <property type="match status" value="1"/>
</dbReference>
<keyword evidence="1" id="KW-0472">Membrane</keyword>
<dbReference type="NCBIfam" id="TIGR03943">
    <property type="entry name" value="TIGR03943 family putative permease subunit"/>
    <property type="match status" value="1"/>
</dbReference>
<dbReference type="PANTHER" id="PTHR40047">
    <property type="entry name" value="UPF0703 PROTEIN YCGQ"/>
    <property type="match status" value="1"/>
</dbReference>
<feature type="domain" description="DUF1980" evidence="3">
    <location>
        <begin position="143"/>
        <end position="266"/>
    </location>
</feature>
<keyword evidence="1" id="KW-1133">Transmembrane helix</keyword>
<keyword evidence="1" id="KW-0812">Transmembrane</keyword>
<dbReference type="InterPro" id="IPR048493">
    <property type="entry name" value="DUF1980_N"/>
</dbReference>
<keyword evidence="5" id="KW-1185">Reference proteome</keyword>
<dbReference type="InterPro" id="IPR048447">
    <property type="entry name" value="DUF1980_C"/>
</dbReference>
<evidence type="ECO:0000259" key="2">
    <source>
        <dbReference type="Pfam" id="PF09323"/>
    </source>
</evidence>
<accession>A0ABW0LVV0</accession>
<dbReference type="Pfam" id="PF21537">
    <property type="entry name" value="DUF1980_C"/>
    <property type="match status" value="1"/>
</dbReference>
<dbReference type="InterPro" id="IPR052955">
    <property type="entry name" value="UPF0703_membrane_permease"/>
</dbReference>
<comment type="caution">
    <text evidence="4">The sequence shown here is derived from an EMBL/GenBank/DDBJ whole genome shotgun (WGS) entry which is preliminary data.</text>
</comment>
<evidence type="ECO:0000256" key="1">
    <source>
        <dbReference type="SAM" id="Phobius"/>
    </source>
</evidence>
<evidence type="ECO:0000313" key="4">
    <source>
        <dbReference type="EMBL" id="MFC5469954.1"/>
    </source>
</evidence>
<name>A0ABW0LVV0_9BACL</name>
<protein>
    <submittedName>
        <fullName evidence="4">TIGR03943 family putative permease subunit</fullName>
    </submittedName>
</protein>
<dbReference type="RefSeq" id="WP_209749455.1">
    <property type="nucleotide sequence ID" value="NZ_JBHSMH010000044.1"/>
</dbReference>
<organism evidence="4 5">
    <name type="scientific">Cohnella suwonensis</name>
    <dbReference type="NCBI Taxonomy" id="696072"/>
    <lineage>
        <taxon>Bacteria</taxon>
        <taxon>Bacillati</taxon>
        <taxon>Bacillota</taxon>
        <taxon>Bacilli</taxon>
        <taxon>Bacillales</taxon>
        <taxon>Paenibacillaceae</taxon>
        <taxon>Cohnella</taxon>
    </lineage>
</organism>
<dbReference type="Proteomes" id="UP001596105">
    <property type="component" value="Unassembled WGS sequence"/>
</dbReference>
<feature type="transmembrane region" description="Helical" evidence="1">
    <location>
        <begin position="12"/>
        <end position="30"/>
    </location>
</feature>
<sequence>MVHRHRAVAAHYAIRAALLAGLAYYIVLLVRTGSLDLYIADRMQPYVKLSALGLYVIASQQLYSAVRALNDADVHAFDCGCDHEHELPSFRGRGILLYGWFALPLAFGFFVPDGQLGSVLASAKGMQFAPGQIVQADDAYAAYGRRLFRQPAVRISDDDFVPTLTTLDLYRGSFVGRTISVSGFVFREDGMGPDRFGVGRFAISCCSADVTPYGLLVSFERASSFDTDEWVIATGKLSLARYRGTEVLQLEVEKAMSIPAPFEPYVSADADVLVRLE</sequence>
<evidence type="ECO:0000313" key="5">
    <source>
        <dbReference type="Proteomes" id="UP001596105"/>
    </source>
</evidence>
<gene>
    <name evidence="4" type="ORF">ACFPPD_14565</name>
</gene>
<dbReference type="EMBL" id="JBHSMH010000044">
    <property type="protein sequence ID" value="MFC5469954.1"/>
    <property type="molecule type" value="Genomic_DNA"/>
</dbReference>
<dbReference type="PANTHER" id="PTHR40047:SF1">
    <property type="entry name" value="UPF0703 PROTEIN YCGQ"/>
    <property type="match status" value="1"/>
</dbReference>
<feature type="domain" description="DUF1980" evidence="2">
    <location>
        <begin position="14"/>
        <end position="127"/>
    </location>
</feature>
<reference evidence="5" key="1">
    <citation type="journal article" date="2019" name="Int. J. Syst. Evol. Microbiol.">
        <title>The Global Catalogue of Microorganisms (GCM) 10K type strain sequencing project: providing services to taxonomists for standard genome sequencing and annotation.</title>
        <authorList>
            <consortium name="The Broad Institute Genomics Platform"/>
            <consortium name="The Broad Institute Genome Sequencing Center for Infectious Disease"/>
            <person name="Wu L."/>
            <person name="Ma J."/>
        </authorList>
    </citation>
    <scope>NUCLEOTIDE SEQUENCE [LARGE SCALE GENOMIC DNA]</scope>
    <source>
        <strain evidence="5">CCUG 57113</strain>
    </source>
</reference>